<name>A0ABW3K777_9BACT</name>
<feature type="transmembrane region" description="Helical" evidence="1">
    <location>
        <begin position="84"/>
        <end position="107"/>
    </location>
</feature>
<feature type="transmembrane region" description="Helical" evidence="1">
    <location>
        <begin position="12"/>
        <end position="30"/>
    </location>
</feature>
<feature type="transmembrane region" description="Helical" evidence="1">
    <location>
        <begin position="113"/>
        <end position="131"/>
    </location>
</feature>
<accession>A0ABW3K777</accession>
<keyword evidence="3" id="KW-1185">Reference proteome</keyword>
<keyword evidence="1" id="KW-0812">Transmembrane</keyword>
<keyword evidence="1" id="KW-1133">Transmembrane helix</keyword>
<dbReference type="EMBL" id="JBHTKA010000007">
    <property type="protein sequence ID" value="MFD1001661.1"/>
    <property type="molecule type" value="Genomic_DNA"/>
</dbReference>
<protein>
    <recommendedName>
        <fullName evidence="4">DUF1449 family protein</fullName>
    </recommendedName>
</protein>
<dbReference type="RefSeq" id="WP_377581792.1">
    <property type="nucleotide sequence ID" value="NZ_JBHTKA010000007.1"/>
</dbReference>
<evidence type="ECO:0008006" key="4">
    <source>
        <dbReference type="Google" id="ProtNLM"/>
    </source>
</evidence>
<sequence length="226" mass="24924">MSSIIDLLFHPLSNAIMTILTGVTAIYWITTFFAGDLFGDAGADTDLPVHGADLDTDVDVDGDDVAGDKSFFQKALEFVNIGKVPFMVVYSVFKFIAWIITLTSSVFLGLASWGWKSVVILFPVFFVTYLITRYATKPLIKVYDAMGYNGEEPQELLGRIARMRSTISGDTIGAAEVKIQSDIIRINVKSKTGESIAYDAEVMIMDESSDKKFYLVVPEITLSNIV</sequence>
<evidence type="ECO:0000313" key="2">
    <source>
        <dbReference type="EMBL" id="MFD1001661.1"/>
    </source>
</evidence>
<reference evidence="3" key="1">
    <citation type="journal article" date="2019" name="Int. J. Syst. Evol. Microbiol.">
        <title>The Global Catalogue of Microorganisms (GCM) 10K type strain sequencing project: providing services to taxonomists for standard genome sequencing and annotation.</title>
        <authorList>
            <consortium name="The Broad Institute Genomics Platform"/>
            <consortium name="The Broad Institute Genome Sequencing Center for Infectious Disease"/>
            <person name="Wu L."/>
            <person name="Ma J."/>
        </authorList>
    </citation>
    <scope>NUCLEOTIDE SEQUENCE [LARGE SCALE GENOMIC DNA]</scope>
    <source>
        <strain evidence="3">CCUG 58938</strain>
    </source>
</reference>
<dbReference type="Proteomes" id="UP001597112">
    <property type="component" value="Unassembled WGS sequence"/>
</dbReference>
<gene>
    <name evidence="2" type="ORF">ACFQ21_20185</name>
</gene>
<evidence type="ECO:0000313" key="3">
    <source>
        <dbReference type="Proteomes" id="UP001597112"/>
    </source>
</evidence>
<evidence type="ECO:0000256" key="1">
    <source>
        <dbReference type="SAM" id="Phobius"/>
    </source>
</evidence>
<organism evidence="2 3">
    <name type="scientific">Ohtaekwangia kribbensis</name>
    <dbReference type="NCBI Taxonomy" id="688913"/>
    <lineage>
        <taxon>Bacteria</taxon>
        <taxon>Pseudomonadati</taxon>
        <taxon>Bacteroidota</taxon>
        <taxon>Cytophagia</taxon>
        <taxon>Cytophagales</taxon>
        <taxon>Fulvivirgaceae</taxon>
        <taxon>Ohtaekwangia</taxon>
    </lineage>
</organism>
<comment type="caution">
    <text evidence="2">The sequence shown here is derived from an EMBL/GenBank/DDBJ whole genome shotgun (WGS) entry which is preliminary data.</text>
</comment>
<keyword evidence="1" id="KW-0472">Membrane</keyword>
<proteinExistence type="predicted"/>